<dbReference type="InterPro" id="IPR014721">
    <property type="entry name" value="Ribsml_uS5_D2-typ_fold_subgr"/>
</dbReference>
<dbReference type="PIRSF" id="PIRSF010376">
    <property type="entry name" value="IspE"/>
    <property type="match status" value="1"/>
</dbReference>
<evidence type="ECO:0000256" key="7">
    <source>
        <dbReference type="ARBA" id="ARBA00022840"/>
    </source>
</evidence>
<evidence type="ECO:0000256" key="8">
    <source>
        <dbReference type="ARBA" id="ARBA00023229"/>
    </source>
</evidence>
<organism evidence="13 14">
    <name type="scientific">Thiopseudomonas alkaliphila</name>
    <dbReference type="NCBI Taxonomy" id="1697053"/>
    <lineage>
        <taxon>Bacteria</taxon>
        <taxon>Pseudomonadati</taxon>
        <taxon>Pseudomonadota</taxon>
        <taxon>Gammaproteobacteria</taxon>
        <taxon>Pseudomonadales</taxon>
        <taxon>Pseudomonadaceae</taxon>
        <taxon>Thiopseudomonas</taxon>
    </lineage>
</organism>
<dbReference type="Pfam" id="PF08544">
    <property type="entry name" value="GHMP_kinases_C"/>
    <property type="match status" value="1"/>
</dbReference>
<keyword evidence="8 10" id="KW-0414">Isoprene biosynthesis</keyword>
<dbReference type="STRING" id="1697053.AKN87_04175"/>
<evidence type="ECO:0000256" key="1">
    <source>
        <dbReference type="ARBA" id="ARBA00009684"/>
    </source>
</evidence>
<dbReference type="PANTHER" id="PTHR43527">
    <property type="entry name" value="4-DIPHOSPHOCYTIDYL-2-C-METHYL-D-ERYTHRITOL KINASE, CHLOROPLASTIC"/>
    <property type="match status" value="1"/>
</dbReference>
<dbReference type="EC" id="2.7.1.148" evidence="2 10"/>
<dbReference type="RefSeq" id="WP_053099788.1">
    <property type="nucleotide sequence ID" value="NZ_CP012365.1"/>
</dbReference>
<feature type="domain" description="GHMP kinase C-terminal" evidence="12">
    <location>
        <begin position="196"/>
        <end position="260"/>
    </location>
</feature>
<evidence type="ECO:0000256" key="10">
    <source>
        <dbReference type="HAMAP-Rule" id="MF_00061"/>
    </source>
</evidence>
<keyword evidence="14" id="KW-1185">Reference proteome</keyword>
<dbReference type="GO" id="GO:0019288">
    <property type="term" value="P:isopentenyl diphosphate biosynthetic process, methylerythritol 4-phosphate pathway"/>
    <property type="evidence" value="ECO:0007669"/>
    <property type="project" value="UniProtKB-UniRule"/>
</dbReference>
<dbReference type="SUPFAM" id="SSF54211">
    <property type="entry name" value="Ribosomal protein S5 domain 2-like"/>
    <property type="match status" value="1"/>
</dbReference>
<dbReference type="InterPro" id="IPR013750">
    <property type="entry name" value="GHMP_kinase_C_dom"/>
</dbReference>
<sequence length="286" mass="31136">MTQPLITLTSPAKLNLMLHIIGRRADGYHQLQTVFQFLDYGDSMQFKLRTDHQLILHDSLPGVLPEQNLILRAAHLLQQHSNSQQGAEIWLNKQLPMGGGVGGGSSNAATTLLALNQLWQCQLPLTKLAQLGLQLGADVPVFIQGQSCFAEGVGEQMTPLVLAEPWFLVVTPKVCISTAEVFSAPELTRDSQPITIRTVLEQGHRNDCQAVVERLYPEVHEALNLLGRVCQAKLTGTGSCVFGSFPSQAAAESAARTLPNSLPYFIAKGANTSVTHRQLNKLKELG</sequence>
<evidence type="ECO:0000256" key="6">
    <source>
        <dbReference type="ARBA" id="ARBA00022777"/>
    </source>
</evidence>
<accession>A0A0K1XCF8</accession>
<dbReference type="InterPro" id="IPR020568">
    <property type="entry name" value="Ribosomal_Su5_D2-typ_SF"/>
</dbReference>
<proteinExistence type="inferred from homology"/>
<dbReference type="GO" id="GO:0050515">
    <property type="term" value="F:4-(cytidine 5'-diphospho)-2-C-methyl-D-erythritol kinase activity"/>
    <property type="evidence" value="ECO:0007669"/>
    <property type="project" value="UniProtKB-UniRule"/>
</dbReference>
<dbReference type="NCBIfam" id="TIGR00154">
    <property type="entry name" value="ispE"/>
    <property type="match status" value="1"/>
</dbReference>
<name>A0A0K1XCF8_9GAMM</name>
<dbReference type="EMBL" id="CP012365">
    <property type="protein sequence ID" value="AKX58878.1"/>
    <property type="molecule type" value="Genomic_DNA"/>
</dbReference>
<evidence type="ECO:0000256" key="9">
    <source>
        <dbReference type="ARBA" id="ARBA00032554"/>
    </source>
</evidence>
<evidence type="ECO:0000256" key="4">
    <source>
        <dbReference type="ARBA" id="ARBA00022679"/>
    </source>
</evidence>
<dbReference type="UniPathway" id="UPA00056">
    <property type="reaction ID" value="UER00094"/>
</dbReference>
<evidence type="ECO:0000256" key="5">
    <source>
        <dbReference type="ARBA" id="ARBA00022741"/>
    </source>
</evidence>
<dbReference type="PATRIC" id="fig|1698449.3.peg.442"/>
<dbReference type="Pfam" id="PF00288">
    <property type="entry name" value="GHMP_kinases_N"/>
    <property type="match status" value="1"/>
</dbReference>
<dbReference type="InterPro" id="IPR004424">
    <property type="entry name" value="IspE"/>
</dbReference>
<evidence type="ECO:0000256" key="2">
    <source>
        <dbReference type="ARBA" id="ARBA00012052"/>
    </source>
</evidence>
<dbReference type="AlphaFoldDB" id="A0A0K1XCF8"/>
<feature type="domain" description="GHMP kinase N-terminal" evidence="11">
    <location>
        <begin position="68"/>
        <end position="145"/>
    </location>
</feature>
<dbReference type="GO" id="GO:0005524">
    <property type="term" value="F:ATP binding"/>
    <property type="evidence" value="ECO:0007669"/>
    <property type="project" value="UniProtKB-UniRule"/>
</dbReference>
<dbReference type="SUPFAM" id="SSF55060">
    <property type="entry name" value="GHMP Kinase, C-terminal domain"/>
    <property type="match status" value="1"/>
</dbReference>
<comment type="catalytic activity">
    <reaction evidence="10">
        <text>4-CDP-2-C-methyl-D-erythritol + ATP = 4-CDP-2-C-methyl-D-erythritol 2-phosphate + ADP + H(+)</text>
        <dbReference type="Rhea" id="RHEA:18437"/>
        <dbReference type="ChEBI" id="CHEBI:15378"/>
        <dbReference type="ChEBI" id="CHEBI:30616"/>
        <dbReference type="ChEBI" id="CHEBI:57823"/>
        <dbReference type="ChEBI" id="CHEBI:57919"/>
        <dbReference type="ChEBI" id="CHEBI:456216"/>
        <dbReference type="EC" id="2.7.1.148"/>
    </reaction>
</comment>
<comment type="pathway">
    <text evidence="10">Isoprenoid biosynthesis; isopentenyl diphosphate biosynthesis via DXP pathway; isopentenyl diphosphate from 1-deoxy-D-xylulose 5-phosphate: step 3/6.</text>
</comment>
<evidence type="ECO:0000256" key="3">
    <source>
        <dbReference type="ARBA" id="ARBA00017473"/>
    </source>
</evidence>
<evidence type="ECO:0000259" key="11">
    <source>
        <dbReference type="Pfam" id="PF00288"/>
    </source>
</evidence>
<dbReference type="Gene3D" id="3.30.230.10">
    <property type="match status" value="1"/>
</dbReference>
<evidence type="ECO:0000313" key="14">
    <source>
        <dbReference type="Proteomes" id="UP000063953"/>
    </source>
</evidence>
<reference evidence="13 14" key="1">
    <citation type="journal article" date="2015" name="Genome Announc.">
        <title>Genome Sequences of Oblitimonas alkaliphila gen. nov. sp. nov. (Proposed), a Novel Bacterium of the Pseudomonadaceae Family.</title>
        <authorList>
            <person name="Lauer A.C."/>
            <person name="Nicholson A.C."/>
            <person name="Humrighouse B.W."/>
            <person name="Emery B."/>
            <person name="Drobish A."/>
            <person name="Juieng P."/>
            <person name="Loparev V."/>
            <person name="McQuiston J.R."/>
        </authorList>
    </citation>
    <scope>NUCLEOTIDE SEQUENCE [LARGE SCALE GENOMIC DNA]</scope>
    <source>
        <strain evidence="13 14">E5571</strain>
    </source>
</reference>
<gene>
    <name evidence="10" type="primary">ispE</name>
    <name evidence="13" type="ORF">AKN88_02200</name>
</gene>
<comment type="function">
    <text evidence="10">Catalyzes the phosphorylation of the position 2 hydroxy group of 4-diphosphocytidyl-2C-methyl-D-erythritol.</text>
</comment>
<feature type="active site" evidence="10">
    <location>
        <position position="138"/>
    </location>
</feature>
<keyword evidence="5 10" id="KW-0547">Nucleotide-binding</keyword>
<comment type="similarity">
    <text evidence="1 10">Belongs to the GHMP kinase family. IspE subfamily.</text>
</comment>
<dbReference type="HAMAP" id="MF_00061">
    <property type="entry name" value="IspE"/>
    <property type="match status" value="1"/>
</dbReference>
<feature type="active site" evidence="10">
    <location>
        <position position="13"/>
    </location>
</feature>
<dbReference type="GO" id="GO:0016114">
    <property type="term" value="P:terpenoid biosynthetic process"/>
    <property type="evidence" value="ECO:0007669"/>
    <property type="project" value="UniProtKB-UniRule"/>
</dbReference>
<dbReference type="PANTHER" id="PTHR43527:SF2">
    <property type="entry name" value="4-DIPHOSPHOCYTIDYL-2-C-METHYL-D-ERYTHRITOL KINASE, CHLOROPLASTIC"/>
    <property type="match status" value="1"/>
</dbReference>
<keyword evidence="4 10" id="KW-0808">Transferase</keyword>
<dbReference type="Proteomes" id="UP000063953">
    <property type="component" value="Chromosome"/>
</dbReference>
<dbReference type="InterPro" id="IPR006204">
    <property type="entry name" value="GHMP_kinase_N_dom"/>
</dbReference>
<feature type="binding site" evidence="10">
    <location>
        <begin position="96"/>
        <end position="106"/>
    </location>
    <ligand>
        <name>ATP</name>
        <dbReference type="ChEBI" id="CHEBI:30616"/>
    </ligand>
</feature>
<evidence type="ECO:0000259" key="12">
    <source>
        <dbReference type="Pfam" id="PF08544"/>
    </source>
</evidence>
<keyword evidence="6 10" id="KW-0418">Kinase</keyword>
<evidence type="ECO:0000313" key="13">
    <source>
        <dbReference type="EMBL" id="AKX58878.1"/>
    </source>
</evidence>
<dbReference type="Gene3D" id="3.30.70.890">
    <property type="entry name" value="GHMP kinase, C-terminal domain"/>
    <property type="match status" value="1"/>
</dbReference>
<protein>
    <recommendedName>
        <fullName evidence="3 10">4-diphosphocytidyl-2-C-methyl-D-erythritol kinase</fullName>
        <shortName evidence="10">CMK</shortName>
        <ecNumber evidence="2 10">2.7.1.148</ecNumber>
    </recommendedName>
    <alternativeName>
        <fullName evidence="9 10">4-(cytidine-5'-diphospho)-2-C-methyl-D-erythritol kinase</fullName>
    </alternativeName>
</protein>
<dbReference type="InterPro" id="IPR036554">
    <property type="entry name" value="GHMP_kinase_C_sf"/>
</dbReference>
<keyword evidence="7 10" id="KW-0067">ATP-binding</keyword>